<dbReference type="KEGG" id="ptan:CRYO30217_00913"/>
<evidence type="ECO:0000313" key="3">
    <source>
        <dbReference type="EMBL" id="CAG5079312.1"/>
    </source>
</evidence>
<reference evidence="3" key="1">
    <citation type="submission" date="2021-04" db="EMBL/GenBank/DDBJ databases">
        <authorList>
            <person name="Rodrigo-Torres L."/>
            <person name="Arahal R. D."/>
            <person name="Lucena T."/>
        </authorList>
    </citation>
    <scope>NUCLEOTIDE SEQUENCE</scope>
    <source>
        <strain evidence="3">AS29M-1</strain>
    </source>
</reference>
<feature type="transmembrane region" description="Helical" evidence="2">
    <location>
        <begin position="12"/>
        <end position="33"/>
    </location>
</feature>
<sequence>MESISSQDTIELALTAIFVLISAMVLWKLSSFIKKGRKEPKKSSYFRNSMKERQNKL</sequence>
<name>A0A916NAJ5_9FLAO</name>
<keyword evidence="2" id="KW-1133">Transmembrane helix</keyword>
<dbReference type="EMBL" id="OU015584">
    <property type="protein sequence ID" value="CAG5079312.1"/>
    <property type="molecule type" value="Genomic_DNA"/>
</dbReference>
<proteinExistence type="predicted"/>
<evidence type="ECO:0000256" key="1">
    <source>
        <dbReference type="SAM" id="MobiDB-lite"/>
    </source>
</evidence>
<protein>
    <submittedName>
        <fullName evidence="3">Uncharacterized protein</fullName>
    </submittedName>
</protein>
<organism evidence="3 4">
    <name type="scientific">Parvicella tangerina</name>
    <dbReference type="NCBI Taxonomy" id="2829795"/>
    <lineage>
        <taxon>Bacteria</taxon>
        <taxon>Pseudomonadati</taxon>
        <taxon>Bacteroidota</taxon>
        <taxon>Flavobacteriia</taxon>
        <taxon>Flavobacteriales</taxon>
        <taxon>Parvicellaceae</taxon>
        <taxon>Parvicella</taxon>
    </lineage>
</organism>
<dbReference type="RefSeq" id="WP_258541135.1">
    <property type="nucleotide sequence ID" value="NZ_OU015584.1"/>
</dbReference>
<keyword evidence="4" id="KW-1185">Reference proteome</keyword>
<dbReference type="AlphaFoldDB" id="A0A916NAJ5"/>
<accession>A0A916NAJ5</accession>
<keyword evidence="2" id="KW-0472">Membrane</keyword>
<keyword evidence="2" id="KW-0812">Transmembrane</keyword>
<dbReference type="Proteomes" id="UP000683507">
    <property type="component" value="Chromosome"/>
</dbReference>
<feature type="region of interest" description="Disordered" evidence="1">
    <location>
        <begin position="35"/>
        <end position="57"/>
    </location>
</feature>
<evidence type="ECO:0000256" key="2">
    <source>
        <dbReference type="SAM" id="Phobius"/>
    </source>
</evidence>
<evidence type="ECO:0000313" key="4">
    <source>
        <dbReference type="Proteomes" id="UP000683507"/>
    </source>
</evidence>
<gene>
    <name evidence="3" type="ORF">CRYO30217_00913</name>
</gene>